<comment type="caution">
    <text evidence="1">The sequence shown here is derived from an EMBL/GenBank/DDBJ whole genome shotgun (WGS) entry which is preliminary data.</text>
</comment>
<accession>A0ACB9GF56</accession>
<name>A0ACB9GF56_CICIN</name>
<keyword evidence="2" id="KW-1185">Reference proteome</keyword>
<organism evidence="1 2">
    <name type="scientific">Cichorium intybus</name>
    <name type="common">Chicory</name>
    <dbReference type="NCBI Taxonomy" id="13427"/>
    <lineage>
        <taxon>Eukaryota</taxon>
        <taxon>Viridiplantae</taxon>
        <taxon>Streptophyta</taxon>
        <taxon>Embryophyta</taxon>
        <taxon>Tracheophyta</taxon>
        <taxon>Spermatophyta</taxon>
        <taxon>Magnoliopsida</taxon>
        <taxon>eudicotyledons</taxon>
        <taxon>Gunneridae</taxon>
        <taxon>Pentapetalae</taxon>
        <taxon>asterids</taxon>
        <taxon>campanulids</taxon>
        <taxon>Asterales</taxon>
        <taxon>Asteraceae</taxon>
        <taxon>Cichorioideae</taxon>
        <taxon>Cichorieae</taxon>
        <taxon>Cichoriinae</taxon>
        <taxon>Cichorium</taxon>
    </lineage>
</organism>
<sequence length="129" mass="14670">MLPSSRIANPYQLQYFTTNRYVTPITTTYDGDQYYWLRGDNVSCSVELVLPLKSLNCSRFQFNCLSRLAMSYSSYRMMNIVKYKQLCSISRFEQHTATDLQSSVHSKSTDSKILSSGSLGDSFLAICAL</sequence>
<proteinExistence type="predicted"/>
<reference evidence="1 2" key="2">
    <citation type="journal article" date="2022" name="Mol. Ecol. Resour.">
        <title>The genomes of chicory, endive, great burdock and yacon provide insights into Asteraceae paleo-polyploidization history and plant inulin production.</title>
        <authorList>
            <person name="Fan W."/>
            <person name="Wang S."/>
            <person name="Wang H."/>
            <person name="Wang A."/>
            <person name="Jiang F."/>
            <person name="Liu H."/>
            <person name="Zhao H."/>
            <person name="Xu D."/>
            <person name="Zhang Y."/>
        </authorList>
    </citation>
    <scope>NUCLEOTIDE SEQUENCE [LARGE SCALE GENOMIC DNA]</scope>
    <source>
        <strain evidence="2">cv. Punajuju</strain>
        <tissue evidence="1">Leaves</tissue>
    </source>
</reference>
<evidence type="ECO:0000313" key="1">
    <source>
        <dbReference type="EMBL" id="KAI3782107.1"/>
    </source>
</evidence>
<dbReference type="EMBL" id="CM042010">
    <property type="protein sequence ID" value="KAI3782107.1"/>
    <property type="molecule type" value="Genomic_DNA"/>
</dbReference>
<reference evidence="2" key="1">
    <citation type="journal article" date="2022" name="Mol. Ecol. Resour.">
        <title>The genomes of chicory, endive, great burdock and yacon provide insights into Asteraceae palaeo-polyploidization history and plant inulin production.</title>
        <authorList>
            <person name="Fan W."/>
            <person name="Wang S."/>
            <person name="Wang H."/>
            <person name="Wang A."/>
            <person name="Jiang F."/>
            <person name="Liu H."/>
            <person name="Zhao H."/>
            <person name="Xu D."/>
            <person name="Zhang Y."/>
        </authorList>
    </citation>
    <scope>NUCLEOTIDE SEQUENCE [LARGE SCALE GENOMIC DNA]</scope>
    <source>
        <strain evidence="2">cv. Punajuju</strain>
    </source>
</reference>
<protein>
    <submittedName>
        <fullName evidence="1">Uncharacterized protein</fullName>
    </submittedName>
</protein>
<dbReference type="Proteomes" id="UP001055811">
    <property type="component" value="Linkage Group LG02"/>
</dbReference>
<gene>
    <name evidence="1" type="ORF">L2E82_12140</name>
</gene>
<evidence type="ECO:0000313" key="2">
    <source>
        <dbReference type="Proteomes" id="UP001055811"/>
    </source>
</evidence>